<evidence type="ECO:0000313" key="8">
    <source>
        <dbReference type="Proteomes" id="UP000490922"/>
    </source>
</evidence>
<feature type="transmembrane region" description="Helical" evidence="6">
    <location>
        <begin position="74"/>
        <end position="92"/>
    </location>
</feature>
<keyword evidence="5 6" id="KW-0472">Membrane</keyword>
<keyword evidence="3 6" id="KW-0812">Transmembrane</keyword>
<evidence type="ECO:0000256" key="4">
    <source>
        <dbReference type="ARBA" id="ARBA00022989"/>
    </source>
</evidence>
<keyword evidence="2" id="KW-1003">Cell membrane</keyword>
<evidence type="ECO:0000256" key="1">
    <source>
        <dbReference type="ARBA" id="ARBA00004651"/>
    </source>
</evidence>
<comment type="caution">
    <text evidence="7">The sequence shown here is derived from an EMBL/GenBank/DDBJ whole genome shotgun (WGS) entry which is preliminary data.</text>
</comment>
<dbReference type="EMBL" id="WAEM01000005">
    <property type="protein sequence ID" value="KAB1155508.1"/>
    <property type="molecule type" value="Genomic_DNA"/>
</dbReference>
<evidence type="ECO:0000256" key="2">
    <source>
        <dbReference type="ARBA" id="ARBA00022475"/>
    </source>
</evidence>
<feature type="transmembrane region" description="Helical" evidence="6">
    <location>
        <begin position="112"/>
        <end position="130"/>
    </location>
</feature>
<dbReference type="Proteomes" id="UP000490922">
    <property type="component" value="Unassembled WGS sequence"/>
</dbReference>
<reference evidence="7 8" key="1">
    <citation type="submission" date="2019-09" db="EMBL/GenBank/DDBJ databases">
        <title>Flavobacterium sp. nov., isolated from glacier ice.</title>
        <authorList>
            <person name="Liu Q."/>
        </authorList>
    </citation>
    <scope>NUCLEOTIDE SEQUENCE [LARGE SCALE GENOMIC DNA]</scope>
    <source>
        <strain evidence="7 8">NBRC 112527</strain>
    </source>
</reference>
<feature type="transmembrane region" description="Helical" evidence="6">
    <location>
        <begin position="185"/>
        <end position="204"/>
    </location>
</feature>
<dbReference type="GO" id="GO:0005886">
    <property type="term" value="C:plasma membrane"/>
    <property type="evidence" value="ECO:0007669"/>
    <property type="project" value="UniProtKB-SubCell"/>
</dbReference>
<dbReference type="InterPro" id="IPR001123">
    <property type="entry name" value="LeuE-type"/>
</dbReference>
<dbReference type="AlphaFoldDB" id="A0A7J5ADI8"/>
<feature type="transmembrane region" description="Helical" evidence="6">
    <location>
        <begin position="7"/>
        <end position="29"/>
    </location>
</feature>
<dbReference type="Pfam" id="PF01810">
    <property type="entry name" value="LysE"/>
    <property type="match status" value="1"/>
</dbReference>
<evidence type="ECO:0000256" key="5">
    <source>
        <dbReference type="ARBA" id="ARBA00023136"/>
    </source>
</evidence>
<comment type="subcellular location">
    <subcellularLocation>
        <location evidence="1">Cell membrane</location>
        <topology evidence="1">Multi-pass membrane protein</topology>
    </subcellularLocation>
</comment>
<sequence>MINIKNILVGFLISFIGSIPLGYLNVIGFEIYKQQGLTTTIFYLLGVICIEFFVILFTLIFAKTLASNQKLTKYIQGFSVIFMFVLAYYFYTNATKSETQSNAFSNFGYWETFTTGIILSCLNFIQIPFWTSWNLYVLNEKYIEISGNRKYVYVLGTVTGTFFGMMVLIVSLNYFSNQTDFLAKYLMRAIIPLVFLGLGIYQGIKFYRNYIISKRNN</sequence>
<proteinExistence type="predicted"/>
<keyword evidence="8" id="KW-1185">Reference proteome</keyword>
<protein>
    <recommendedName>
        <fullName evidence="9">Lysine transporter LysE</fullName>
    </recommendedName>
</protein>
<evidence type="ECO:0000313" key="7">
    <source>
        <dbReference type="EMBL" id="KAB1155508.1"/>
    </source>
</evidence>
<organism evidence="7 8">
    <name type="scientific">Flavobacterium luteum</name>
    <dbReference type="NCBI Taxonomy" id="2026654"/>
    <lineage>
        <taxon>Bacteria</taxon>
        <taxon>Pseudomonadati</taxon>
        <taxon>Bacteroidota</taxon>
        <taxon>Flavobacteriia</taxon>
        <taxon>Flavobacteriales</taxon>
        <taxon>Flavobacteriaceae</taxon>
        <taxon>Flavobacterium</taxon>
    </lineage>
</organism>
<keyword evidence="4 6" id="KW-1133">Transmembrane helix</keyword>
<dbReference type="GO" id="GO:0006865">
    <property type="term" value="P:amino acid transport"/>
    <property type="evidence" value="ECO:0007669"/>
    <property type="project" value="InterPro"/>
</dbReference>
<name>A0A7J5ADI8_9FLAO</name>
<gene>
    <name evidence="7" type="ORF">F6464_10350</name>
</gene>
<accession>A0A7J5ADI8</accession>
<feature type="transmembrane region" description="Helical" evidence="6">
    <location>
        <begin position="41"/>
        <end position="62"/>
    </location>
</feature>
<feature type="transmembrane region" description="Helical" evidence="6">
    <location>
        <begin position="151"/>
        <end position="173"/>
    </location>
</feature>
<evidence type="ECO:0000256" key="6">
    <source>
        <dbReference type="SAM" id="Phobius"/>
    </source>
</evidence>
<evidence type="ECO:0000256" key="3">
    <source>
        <dbReference type="ARBA" id="ARBA00022692"/>
    </source>
</evidence>
<evidence type="ECO:0008006" key="9">
    <source>
        <dbReference type="Google" id="ProtNLM"/>
    </source>
</evidence>
<dbReference type="OrthoDB" id="9342487at2"/>
<dbReference type="RefSeq" id="WP_151107735.1">
    <property type="nucleotide sequence ID" value="NZ_WAEM01000005.1"/>
</dbReference>